<dbReference type="InterPro" id="IPR036709">
    <property type="entry name" value="Autotransporte_beta_dom_sf"/>
</dbReference>
<proteinExistence type="predicted"/>
<comment type="caution">
    <text evidence="2">The sequence shown here is derived from an EMBL/GenBank/DDBJ whole genome shotgun (WGS) entry which is preliminary data.</text>
</comment>
<feature type="signal peptide" evidence="1">
    <location>
        <begin position="1"/>
        <end position="38"/>
    </location>
</feature>
<reference evidence="2 3" key="1">
    <citation type="submission" date="2020-04" db="EMBL/GenBank/DDBJ databases">
        <title>Zoogloea sp. G-4-1-14 isolated from soil.</title>
        <authorList>
            <person name="Dahal R.H."/>
        </authorList>
    </citation>
    <scope>NUCLEOTIDE SEQUENCE [LARGE SCALE GENOMIC DNA]</scope>
    <source>
        <strain evidence="2 3">G-4-1-14</strain>
    </source>
</reference>
<evidence type="ECO:0000313" key="2">
    <source>
        <dbReference type="EMBL" id="NML26235.1"/>
    </source>
</evidence>
<keyword evidence="1" id="KW-0732">Signal</keyword>
<dbReference type="InterPro" id="IPR025737">
    <property type="entry name" value="FApF"/>
</dbReference>
<accession>A0A848G5L4</accession>
<evidence type="ECO:0000256" key="1">
    <source>
        <dbReference type="SAM" id="SignalP"/>
    </source>
</evidence>
<dbReference type="RefSeq" id="WP_169145776.1">
    <property type="nucleotide sequence ID" value="NZ_JABBGA010000007.1"/>
</dbReference>
<dbReference type="Pfam" id="PF13557">
    <property type="entry name" value="Phenol_MetA_deg"/>
    <property type="match status" value="1"/>
</dbReference>
<gene>
    <name evidence="2" type="ORF">HHL15_10830</name>
</gene>
<name>A0A848G5L4_9RHOO</name>
<feature type="chain" id="PRO_5032316212" evidence="1">
    <location>
        <begin position="39"/>
        <end position="296"/>
    </location>
</feature>
<dbReference type="Proteomes" id="UP000580043">
    <property type="component" value="Unassembled WGS sequence"/>
</dbReference>
<sequence>MQTHRAAAVRSTPRPTSRLIPVLLVAGLAGGLAPAAFAQTTFDVIGPHEYELPVDFKPFNVFVQYAYVQNNKDTFNASGDKVKGNGSQTIVGMSKYVRFWTPESNPKIGLAYEVIVPEIGVRNQHAANAADRHVSGVGDPLTGFAIWMKPTPTSTFGFQSFLQVPVGDNRVSDTNWKNLSSFLWDVRLTDKLGWTADAGMVFQSEKSDGSRPGNTFHTNHRLGYRVSGLLEPFIALDYESTSSRGATPSARALDGGVGMMFHTFDNQSVSLRYSTSIDGKNHAANNSLNIKYAYVW</sequence>
<evidence type="ECO:0000313" key="3">
    <source>
        <dbReference type="Proteomes" id="UP000580043"/>
    </source>
</evidence>
<dbReference type="AlphaFoldDB" id="A0A848G5L4"/>
<protein>
    <submittedName>
        <fullName evidence="2">Transporter</fullName>
    </submittedName>
</protein>
<organism evidence="2 3">
    <name type="scientific">Zoogloea dura</name>
    <dbReference type="NCBI Taxonomy" id="2728840"/>
    <lineage>
        <taxon>Bacteria</taxon>
        <taxon>Pseudomonadati</taxon>
        <taxon>Pseudomonadota</taxon>
        <taxon>Betaproteobacteria</taxon>
        <taxon>Rhodocyclales</taxon>
        <taxon>Zoogloeaceae</taxon>
        <taxon>Zoogloea</taxon>
    </lineage>
</organism>
<dbReference type="EMBL" id="JABBGA010000007">
    <property type="protein sequence ID" value="NML26235.1"/>
    <property type="molecule type" value="Genomic_DNA"/>
</dbReference>
<keyword evidence="3" id="KW-1185">Reference proteome</keyword>
<dbReference type="SUPFAM" id="SSF103515">
    <property type="entry name" value="Autotransporter"/>
    <property type="match status" value="1"/>
</dbReference>